<dbReference type="OrthoDB" id="664025at2759"/>
<evidence type="ECO:0000256" key="1">
    <source>
        <dbReference type="ARBA" id="ARBA00022737"/>
    </source>
</evidence>
<evidence type="ECO:0000259" key="2">
    <source>
        <dbReference type="Pfam" id="PF03107"/>
    </source>
</evidence>
<reference evidence="3" key="2">
    <citation type="submission" date="2018-10" db="UniProtKB">
        <authorList>
            <consortium name="EnsemblPlants"/>
        </authorList>
    </citation>
    <scope>IDENTIFICATION</scope>
</reference>
<dbReference type="Gramene" id="TraesNOR5B03G03016590.1">
    <property type="protein sequence ID" value="TraesNOR5B03G03016590.1.CDS1"/>
    <property type="gene ID" value="TraesNOR5B03G03016590"/>
</dbReference>
<dbReference type="InterPro" id="IPR046349">
    <property type="entry name" value="C1-like_sf"/>
</dbReference>
<keyword evidence="1" id="KW-0677">Repeat</keyword>
<protein>
    <recommendedName>
        <fullName evidence="2">DC1 domain-containing protein</fullName>
    </recommendedName>
</protein>
<name>A0A3B6LVL9_WHEAT</name>
<dbReference type="Gramene" id="TraesSYM7B03G04031280.1">
    <property type="protein sequence ID" value="TraesSYM7B03G04031280.1.CDS1"/>
    <property type="gene ID" value="TraesSYM7B03G04031280"/>
</dbReference>
<dbReference type="Gramene" id="TraesCAD_scaffold_002471_01G000800.1">
    <property type="protein sequence ID" value="TraesCAD_scaffold_002471_01G000800.1"/>
    <property type="gene ID" value="TraesCAD_scaffold_002471_01G000800"/>
</dbReference>
<dbReference type="SUPFAM" id="SSF57889">
    <property type="entry name" value="Cysteine-rich domain"/>
    <property type="match status" value="1"/>
</dbReference>
<dbReference type="Gramene" id="TraesWEE_scaffold_040044_01G000200.1">
    <property type="protein sequence ID" value="TraesWEE_scaffold_040044_01G000200.1"/>
    <property type="gene ID" value="TraesWEE_scaffold_040044_01G000200"/>
</dbReference>
<organism evidence="3">
    <name type="scientific">Triticum aestivum</name>
    <name type="common">Wheat</name>
    <dbReference type="NCBI Taxonomy" id="4565"/>
    <lineage>
        <taxon>Eukaryota</taxon>
        <taxon>Viridiplantae</taxon>
        <taxon>Streptophyta</taxon>
        <taxon>Embryophyta</taxon>
        <taxon>Tracheophyta</taxon>
        <taxon>Spermatophyta</taxon>
        <taxon>Magnoliopsida</taxon>
        <taxon>Liliopsida</taxon>
        <taxon>Poales</taxon>
        <taxon>Poaceae</taxon>
        <taxon>BOP clade</taxon>
        <taxon>Pooideae</taxon>
        <taxon>Triticodae</taxon>
        <taxon>Triticeae</taxon>
        <taxon>Triticinae</taxon>
        <taxon>Triticum</taxon>
    </lineage>
</organism>
<evidence type="ECO:0000313" key="3">
    <source>
        <dbReference type="EnsemblPlants" id="TraesCS5B02G463500.1.cds1"/>
    </source>
</evidence>
<dbReference type="PANTHER" id="PTHR46477">
    <property type="entry name" value="CYSTEINE/HISTIDINE-RICH C1 DOMAIN FAMILY PROTEIN"/>
    <property type="match status" value="1"/>
</dbReference>
<dbReference type="AlphaFoldDB" id="A0A3B6LVL9"/>
<dbReference type="Pfam" id="PF03107">
    <property type="entry name" value="C1_2"/>
    <property type="match status" value="1"/>
</dbReference>
<dbReference type="Gramene" id="TraesLAC5B03G02943220.1">
    <property type="protein sequence ID" value="TraesLAC5B03G02943220.1.CDS1"/>
    <property type="gene ID" value="TraesLAC5B03G02943220"/>
</dbReference>
<dbReference type="Proteomes" id="UP000019116">
    <property type="component" value="Chromosome 5B"/>
</dbReference>
<dbReference type="Gramene" id="TraesROB_scaffold_097601_01G000100.1">
    <property type="protein sequence ID" value="TraesROB_scaffold_097601_01G000100.1"/>
    <property type="gene ID" value="TraesROB_scaffold_097601_01G000100"/>
</dbReference>
<dbReference type="Gramene" id="TraesCS5B02G463500.1">
    <property type="protein sequence ID" value="TraesCS5B02G463500.1.cds1"/>
    <property type="gene ID" value="TraesCS5B02G463500"/>
</dbReference>
<dbReference type="InterPro" id="IPR004146">
    <property type="entry name" value="DC1"/>
</dbReference>
<dbReference type="Gramene" id="TraesRN5B0101110200.1">
    <property type="protein sequence ID" value="TraesRN5B0101110200.1"/>
    <property type="gene ID" value="TraesRN5B0101110200"/>
</dbReference>
<dbReference type="Gramene" id="TraesCS5B03G1136800.1">
    <property type="protein sequence ID" value="TraesCS5B03G1136800.1.CDS1"/>
    <property type="gene ID" value="TraesCS5B03G1136800"/>
</dbReference>
<dbReference type="PANTHER" id="PTHR46477:SF16">
    <property type="entry name" value="DC1 DOMAIN-CONTAINING PROTEIN"/>
    <property type="match status" value="1"/>
</dbReference>
<accession>A0A3B6LVL9</accession>
<proteinExistence type="predicted"/>
<evidence type="ECO:0000313" key="4">
    <source>
        <dbReference type="Proteomes" id="UP000019116"/>
    </source>
</evidence>
<sequence length="237" mass="25941">MVTFTGDGVGALFSHPAHQHGLKLVVTEKLFQCDGCRQIGDMHRYRCEPCDFDLHVCCAQAPARFEHSMFEGRALTFFHSRPTTPPGGLVCCDVCADPVLGFLYHSLEHDLDLHPFCAIMPKRIGEDGGRVLELHKATGHSCGLCGKVGGGYLSYRLQDDDGKLVHLHVACMIEANYTSDSQFVQANSMTTGEVSARRATTGELGTVQNTPRSRGKFRLICKVAFRVAKLSATQSPL</sequence>
<dbReference type="Gramene" id="TraesMAC5B03G02986330.1">
    <property type="protein sequence ID" value="TraesMAC5B03G02986330.1.CDS1"/>
    <property type="gene ID" value="TraesMAC5B03G02986330"/>
</dbReference>
<dbReference type="Gramene" id="TraesJUL5B03G03009190.1">
    <property type="protein sequence ID" value="TraesJUL5B03G03009190.1.CDS1"/>
    <property type="gene ID" value="TraesJUL5B03G03009190"/>
</dbReference>
<dbReference type="Gramene" id="TraesLDM5B03G02991810.1">
    <property type="protein sequence ID" value="TraesLDM5B03G02991810.1.CDS1"/>
    <property type="gene ID" value="TraesLDM5B03G02991810"/>
</dbReference>
<reference evidence="3" key="1">
    <citation type="submission" date="2018-08" db="EMBL/GenBank/DDBJ databases">
        <authorList>
            <person name="Rossello M."/>
        </authorList>
    </citation>
    <scope>NUCLEOTIDE SEQUENCE [LARGE SCALE GENOMIC DNA]</scope>
    <source>
        <strain evidence="3">cv. Chinese Spring</strain>
    </source>
</reference>
<dbReference type="Gramene" id="TraesCLE_scaffold_097468_01G000200.1">
    <property type="protein sequence ID" value="TraesCLE_scaffold_097468_01G000200.1"/>
    <property type="gene ID" value="TraesCLE_scaffold_097468_01G000200"/>
</dbReference>
<keyword evidence="4" id="KW-1185">Reference proteome</keyword>
<dbReference type="EnsemblPlants" id="TraesCS5B02G463500.1">
    <property type="protein sequence ID" value="TraesCS5B02G463500.1.cds1"/>
    <property type="gene ID" value="TraesCS5B02G463500"/>
</dbReference>
<dbReference type="Gramene" id="TraesJAG5B03G02985850.1">
    <property type="protein sequence ID" value="TraesJAG5B03G02985850.1.CDS1"/>
    <property type="gene ID" value="TraesJAG5B03G02985850"/>
</dbReference>
<feature type="domain" description="DC1" evidence="2">
    <location>
        <begin position="17"/>
        <end position="59"/>
    </location>
</feature>
<dbReference type="Gramene" id="TraesSTA5B03G02979620.1">
    <property type="protein sequence ID" value="TraesSTA5B03G02979620.1.CDS1"/>
    <property type="gene ID" value="TraesSTA5B03G02979620"/>
</dbReference>
<dbReference type="Gramene" id="TraesARI7B03G04308200.1">
    <property type="protein sequence ID" value="TraesARI7B03G04308200.1.CDS1"/>
    <property type="gene ID" value="TraesARI7B03G04308200"/>
</dbReference>